<dbReference type="Gene3D" id="3.30.450.40">
    <property type="match status" value="2"/>
</dbReference>
<evidence type="ECO:0000313" key="10">
    <source>
        <dbReference type="EMBL" id="MCM0622397.1"/>
    </source>
</evidence>
<dbReference type="EMBL" id="JAMOIL010000034">
    <property type="protein sequence ID" value="MCM0622397.1"/>
    <property type="molecule type" value="Genomic_DNA"/>
</dbReference>
<keyword evidence="7" id="KW-0902">Two-component regulatory system</keyword>
<dbReference type="SMART" id="SM00387">
    <property type="entry name" value="HATPase_c"/>
    <property type="match status" value="1"/>
</dbReference>
<dbReference type="Proteomes" id="UP001139485">
    <property type="component" value="Unassembled WGS sequence"/>
</dbReference>
<dbReference type="AlphaFoldDB" id="A0A9X2DBM8"/>
<dbReference type="InterPro" id="IPR003018">
    <property type="entry name" value="GAF"/>
</dbReference>
<dbReference type="InterPro" id="IPR050736">
    <property type="entry name" value="Sensor_HK_Regulatory"/>
</dbReference>
<dbReference type="GO" id="GO:0000155">
    <property type="term" value="F:phosphorelay sensor kinase activity"/>
    <property type="evidence" value="ECO:0007669"/>
    <property type="project" value="InterPro"/>
</dbReference>
<evidence type="ECO:0000256" key="5">
    <source>
        <dbReference type="ARBA" id="ARBA00022679"/>
    </source>
</evidence>
<evidence type="ECO:0000256" key="7">
    <source>
        <dbReference type="ARBA" id="ARBA00023012"/>
    </source>
</evidence>
<dbReference type="SMART" id="SM00065">
    <property type="entry name" value="GAF"/>
    <property type="match status" value="2"/>
</dbReference>
<proteinExistence type="predicted"/>
<dbReference type="InterPro" id="IPR003594">
    <property type="entry name" value="HATPase_dom"/>
</dbReference>
<dbReference type="InterPro" id="IPR003661">
    <property type="entry name" value="HisK_dim/P_dom"/>
</dbReference>
<dbReference type="RefSeq" id="WP_250828614.1">
    <property type="nucleotide sequence ID" value="NZ_JAMOIL010000034.1"/>
</dbReference>
<sequence>MNDDTETTPQARSGDGGAPAGTAVRPRPVVPDPASLVPVASQVDAVSAPAVDVVTALYASTDLSATLREVAEGMAHRCGFHSAAVSLFRSSEELEFVVVTGDPDAEEALRGDITPTSEILGMMSQALDWGPLRFVPHDRALQFAEHIYVGSEDEAPHPRAWRPYDMLMAPMRDARGQLLGMLWLDRPIGGLRPDEHQRASIARHVDAAARSVVVALEQHRLAEAVRLAGATRRVVRTVSAQKHRLPDLVQAVQEIVREGFGVDEVHVLVPDAFGWPTADPLLDLHEDAPAEPAETPPWLEPRTALVLGELADRCWKQQRSAICSAQRSAPGLLGSDEHAHLVEVLAASGCESLMVAPVGTGNEVLGHVLMVRCRRLDWSDEEADAAVDIGHDLGRAVLTARARQREEEASRYREQLMRTMAHELKNPLAASIGFGIVMGELLDEARPGIEPGLAQQLDRSLAGIGRASDRLRGIVDDLLAMARLERAPSLRSLTPVDLTAVVADAVTMASGQAAPRGIRVLGTLPDHPVMVRAESADLQILVSNLVGNAVKYSYPDGEVRVRLIATQDEEPSVALTVSDDGIGISVEDQARLFEEFFRSANPEAASAPGTGLGLAIVKRTVERYEGRIEVTSDPGHGSTFTAVLPGV</sequence>
<dbReference type="Pfam" id="PF02518">
    <property type="entry name" value="HATPase_c"/>
    <property type="match status" value="1"/>
</dbReference>
<dbReference type="SUPFAM" id="SSF47384">
    <property type="entry name" value="Homodimeric domain of signal transducing histidine kinase"/>
    <property type="match status" value="1"/>
</dbReference>
<evidence type="ECO:0000256" key="3">
    <source>
        <dbReference type="ARBA" id="ARBA00012438"/>
    </source>
</evidence>
<comment type="catalytic activity">
    <reaction evidence="1">
        <text>ATP + protein L-histidine = ADP + protein N-phospho-L-histidine.</text>
        <dbReference type="EC" id="2.7.13.3"/>
    </reaction>
</comment>
<keyword evidence="10" id="KW-0547">Nucleotide-binding</keyword>
<dbReference type="FunFam" id="3.30.565.10:FF:000006">
    <property type="entry name" value="Sensor histidine kinase WalK"/>
    <property type="match status" value="1"/>
</dbReference>
<dbReference type="PRINTS" id="PR00344">
    <property type="entry name" value="BCTRLSENSOR"/>
</dbReference>
<keyword evidence="11" id="KW-1185">Reference proteome</keyword>
<dbReference type="InterPro" id="IPR005467">
    <property type="entry name" value="His_kinase_dom"/>
</dbReference>
<dbReference type="Gene3D" id="3.30.565.10">
    <property type="entry name" value="Histidine kinase-like ATPase, C-terminal domain"/>
    <property type="match status" value="1"/>
</dbReference>
<dbReference type="Pfam" id="PF01590">
    <property type="entry name" value="GAF"/>
    <property type="match status" value="1"/>
</dbReference>
<gene>
    <name evidence="10" type="ORF">M8330_19075</name>
</gene>
<accession>A0A9X2DBM8</accession>
<comment type="subcellular location">
    <subcellularLocation>
        <location evidence="2">Cell membrane</location>
    </subcellularLocation>
</comment>
<dbReference type="SUPFAM" id="SSF55781">
    <property type="entry name" value="GAF domain-like"/>
    <property type="match status" value="2"/>
</dbReference>
<organism evidence="10 11">
    <name type="scientific">Nocardioides bruguierae</name>
    <dbReference type="NCBI Taxonomy" id="2945102"/>
    <lineage>
        <taxon>Bacteria</taxon>
        <taxon>Bacillati</taxon>
        <taxon>Actinomycetota</taxon>
        <taxon>Actinomycetes</taxon>
        <taxon>Propionibacteriales</taxon>
        <taxon>Nocardioidaceae</taxon>
        <taxon>Nocardioides</taxon>
    </lineage>
</organism>
<evidence type="ECO:0000256" key="4">
    <source>
        <dbReference type="ARBA" id="ARBA00022553"/>
    </source>
</evidence>
<keyword evidence="5" id="KW-0808">Transferase</keyword>
<evidence type="ECO:0000256" key="8">
    <source>
        <dbReference type="SAM" id="MobiDB-lite"/>
    </source>
</evidence>
<evidence type="ECO:0000259" key="9">
    <source>
        <dbReference type="PROSITE" id="PS50109"/>
    </source>
</evidence>
<dbReference type="Gene3D" id="1.10.287.130">
    <property type="match status" value="1"/>
</dbReference>
<evidence type="ECO:0000256" key="6">
    <source>
        <dbReference type="ARBA" id="ARBA00022777"/>
    </source>
</evidence>
<protein>
    <recommendedName>
        <fullName evidence="3">histidine kinase</fullName>
        <ecNumber evidence="3">2.7.13.3</ecNumber>
    </recommendedName>
</protein>
<dbReference type="InterPro" id="IPR036890">
    <property type="entry name" value="HATPase_C_sf"/>
</dbReference>
<keyword evidence="10" id="KW-0067">ATP-binding</keyword>
<keyword evidence="6" id="KW-0418">Kinase</keyword>
<comment type="caution">
    <text evidence="10">The sequence shown here is derived from an EMBL/GenBank/DDBJ whole genome shotgun (WGS) entry which is preliminary data.</text>
</comment>
<name>A0A9X2DBM8_9ACTN</name>
<reference evidence="10" key="1">
    <citation type="submission" date="2022-05" db="EMBL/GenBank/DDBJ databases">
        <authorList>
            <person name="Tuo L."/>
        </authorList>
    </citation>
    <scope>NUCLEOTIDE SEQUENCE</scope>
    <source>
        <strain evidence="10">BSK12Z-4</strain>
    </source>
</reference>
<feature type="domain" description="Histidine kinase" evidence="9">
    <location>
        <begin position="419"/>
        <end position="647"/>
    </location>
</feature>
<dbReference type="GO" id="GO:0005524">
    <property type="term" value="F:ATP binding"/>
    <property type="evidence" value="ECO:0007669"/>
    <property type="project" value="UniProtKB-KW"/>
</dbReference>
<dbReference type="PROSITE" id="PS50109">
    <property type="entry name" value="HIS_KIN"/>
    <property type="match status" value="1"/>
</dbReference>
<dbReference type="PANTHER" id="PTHR43711">
    <property type="entry name" value="TWO-COMPONENT HISTIDINE KINASE"/>
    <property type="match status" value="1"/>
</dbReference>
<dbReference type="InterPro" id="IPR029016">
    <property type="entry name" value="GAF-like_dom_sf"/>
</dbReference>
<feature type="region of interest" description="Disordered" evidence="8">
    <location>
        <begin position="1"/>
        <end position="29"/>
    </location>
</feature>
<dbReference type="GO" id="GO:0005886">
    <property type="term" value="C:plasma membrane"/>
    <property type="evidence" value="ECO:0007669"/>
    <property type="project" value="UniProtKB-SubCell"/>
</dbReference>
<dbReference type="SMART" id="SM00388">
    <property type="entry name" value="HisKA"/>
    <property type="match status" value="1"/>
</dbReference>
<dbReference type="InterPro" id="IPR036097">
    <property type="entry name" value="HisK_dim/P_sf"/>
</dbReference>
<dbReference type="InterPro" id="IPR004358">
    <property type="entry name" value="Sig_transdc_His_kin-like_C"/>
</dbReference>
<evidence type="ECO:0000313" key="11">
    <source>
        <dbReference type="Proteomes" id="UP001139485"/>
    </source>
</evidence>
<keyword evidence="4" id="KW-0597">Phosphoprotein</keyword>
<dbReference type="EC" id="2.7.13.3" evidence="3"/>
<dbReference type="Pfam" id="PF00512">
    <property type="entry name" value="HisKA"/>
    <property type="match status" value="1"/>
</dbReference>
<dbReference type="SUPFAM" id="SSF55874">
    <property type="entry name" value="ATPase domain of HSP90 chaperone/DNA topoisomerase II/histidine kinase"/>
    <property type="match status" value="1"/>
</dbReference>
<dbReference type="PANTHER" id="PTHR43711:SF1">
    <property type="entry name" value="HISTIDINE KINASE 1"/>
    <property type="match status" value="1"/>
</dbReference>
<evidence type="ECO:0000256" key="2">
    <source>
        <dbReference type="ARBA" id="ARBA00004236"/>
    </source>
</evidence>
<evidence type="ECO:0000256" key="1">
    <source>
        <dbReference type="ARBA" id="ARBA00000085"/>
    </source>
</evidence>
<dbReference type="CDD" id="cd00082">
    <property type="entry name" value="HisKA"/>
    <property type="match status" value="1"/>
</dbReference>